<dbReference type="InterPro" id="IPR003673">
    <property type="entry name" value="CoA-Trfase_fam_III"/>
</dbReference>
<evidence type="ECO:0000313" key="1">
    <source>
        <dbReference type="EMBL" id="SNZ07640.1"/>
    </source>
</evidence>
<dbReference type="EMBL" id="OBEL01000001">
    <property type="protein sequence ID" value="SNZ07640.1"/>
    <property type="molecule type" value="Genomic_DNA"/>
</dbReference>
<keyword evidence="2" id="KW-1185">Reference proteome</keyword>
<gene>
    <name evidence="1" type="ORF">SAMN06265368_1175</name>
</gene>
<sequence>MAAQPLSGIKVLDFSTLLPGPLASLMLAEAGADILKVERPGGEDLRNYPPKWGEQSAPFAFMNRGKQSLEIDLREEGALEKLRPHLEQADILIEQFRPGVMARLGLDYEAVRKINPAIIYCSISSYGQTGPKATQAGHDLNFISEAGVLSFSTGLDDKPSLPPFLVGDIGGGTMPAVINILLALRMRDQTGEGTNLDISMADNSFTFAAFLHAAGQATGTYPGNGDWLLTGASPRYQLYPAADGRIIACGALEQKFWDKFTDIIGLDDDLKQDWKDPETTKAKCAELIKTKPSSEWMEHFDKADCCVSLVKKFDEALNDPHFIERGLFDYRIEQSNGETIGAAVVPIMPQFRDQNSKTKGFPEL</sequence>
<dbReference type="PANTHER" id="PTHR48228">
    <property type="entry name" value="SUCCINYL-COA--D-CITRAMALATE COA-TRANSFERASE"/>
    <property type="match status" value="1"/>
</dbReference>
<protein>
    <submittedName>
        <fullName evidence="1">Crotonobetainyl-CoA:carnitine CoA-transferase CaiB</fullName>
    </submittedName>
</protein>
<proteinExistence type="predicted"/>
<organism evidence="1 2">
    <name type="scientific">Cohaesibacter gelatinilyticus</name>
    <dbReference type="NCBI Taxonomy" id="372072"/>
    <lineage>
        <taxon>Bacteria</taxon>
        <taxon>Pseudomonadati</taxon>
        <taxon>Pseudomonadota</taxon>
        <taxon>Alphaproteobacteria</taxon>
        <taxon>Hyphomicrobiales</taxon>
        <taxon>Cohaesibacteraceae</taxon>
    </lineage>
</organism>
<accession>A0A285NDW4</accession>
<dbReference type="AlphaFoldDB" id="A0A285NDW4"/>
<keyword evidence="1" id="KW-0808">Transferase</keyword>
<dbReference type="SUPFAM" id="SSF89796">
    <property type="entry name" value="CoA-transferase family III (CaiB/BaiF)"/>
    <property type="match status" value="1"/>
</dbReference>
<dbReference type="InterPro" id="IPR044855">
    <property type="entry name" value="CoA-Trfase_III_dom3_sf"/>
</dbReference>
<dbReference type="InterPro" id="IPR050509">
    <property type="entry name" value="CoA-transferase_III"/>
</dbReference>
<dbReference type="Proteomes" id="UP000219439">
    <property type="component" value="Unassembled WGS sequence"/>
</dbReference>
<reference evidence="1 2" key="1">
    <citation type="submission" date="2017-09" db="EMBL/GenBank/DDBJ databases">
        <authorList>
            <person name="Ehlers B."/>
            <person name="Leendertz F.H."/>
        </authorList>
    </citation>
    <scope>NUCLEOTIDE SEQUENCE [LARGE SCALE GENOMIC DNA]</scope>
    <source>
        <strain evidence="1 2">DSM 18289</strain>
    </source>
</reference>
<dbReference type="Gene3D" id="3.40.50.10540">
    <property type="entry name" value="Crotonobetainyl-coa:carnitine coa-transferase, domain 1"/>
    <property type="match status" value="1"/>
</dbReference>
<dbReference type="InterPro" id="IPR023606">
    <property type="entry name" value="CoA-Trfase_III_dom_1_sf"/>
</dbReference>
<dbReference type="OrthoDB" id="9806585at2"/>
<evidence type="ECO:0000313" key="2">
    <source>
        <dbReference type="Proteomes" id="UP000219439"/>
    </source>
</evidence>
<dbReference type="RefSeq" id="WP_097152397.1">
    <property type="nucleotide sequence ID" value="NZ_OBEL01000001.1"/>
</dbReference>
<name>A0A285NDW4_9HYPH</name>
<dbReference type="GO" id="GO:0016740">
    <property type="term" value="F:transferase activity"/>
    <property type="evidence" value="ECO:0007669"/>
    <property type="project" value="UniProtKB-KW"/>
</dbReference>
<dbReference type="Gene3D" id="3.30.1540.10">
    <property type="entry name" value="formyl-coa transferase, domain 3"/>
    <property type="match status" value="1"/>
</dbReference>
<dbReference type="PANTHER" id="PTHR48228:SF5">
    <property type="entry name" value="ALPHA-METHYLACYL-COA RACEMASE"/>
    <property type="match status" value="1"/>
</dbReference>
<dbReference type="Pfam" id="PF02515">
    <property type="entry name" value="CoA_transf_3"/>
    <property type="match status" value="1"/>
</dbReference>